<dbReference type="AlphaFoldDB" id="A0A1C0AAM5"/>
<reference evidence="5 6" key="2">
    <citation type="submission" date="2016-08" db="EMBL/GenBank/DDBJ databases">
        <title>Orenia metallireducens sp. nov. strain Z6, a Novel Metal-reducing Firmicute from the Deep Subsurface.</title>
        <authorList>
            <person name="Maxim B.I."/>
            <person name="Kenneth K."/>
            <person name="Flynn T.M."/>
            <person name="Oloughlin E.J."/>
            <person name="Locke R.A."/>
            <person name="Weber J.R."/>
            <person name="Egan S.M."/>
            <person name="Mackie R.I."/>
            <person name="Cann I.K."/>
        </authorList>
    </citation>
    <scope>NUCLEOTIDE SEQUENCE [LARGE SCALE GENOMIC DNA]</scope>
    <source>
        <strain evidence="5 6">Z6</strain>
    </source>
</reference>
<dbReference type="InterPro" id="IPR051201">
    <property type="entry name" value="Chloro_Bact_Ser_Proteases"/>
</dbReference>
<proteinExistence type="inferred from homology"/>
<dbReference type="InterPro" id="IPR009003">
    <property type="entry name" value="Peptidase_S1_PA"/>
</dbReference>
<dbReference type="RefSeq" id="WP_068717103.1">
    <property type="nucleotide sequence ID" value="NZ_LWDV01000008.1"/>
</dbReference>
<dbReference type="Proteomes" id="UP000093514">
    <property type="component" value="Unassembled WGS sequence"/>
</dbReference>
<dbReference type="PANTHER" id="PTHR43343:SF3">
    <property type="entry name" value="PROTEASE DO-LIKE 8, CHLOROPLASTIC"/>
    <property type="match status" value="1"/>
</dbReference>
<dbReference type="SUPFAM" id="SSF50156">
    <property type="entry name" value="PDZ domain-like"/>
    <property type="match status" value="1"/>
</dbReference>
<dbReference type="InterPro" id="IPR001940">
    <property type="entry name" value="Peptidase_S1C"/>
</dbReference>
<accession>A0A1C0AAM5</accession>
<dbReference type="GO" id="GO:0006508">
    <property type="term" value="P:proteolysis"/>
    <property type="evidence" value="ECO:0007669"/>
    <property type="project" value="UniProtKB-KW"/>
</dbReference>
<dbReference type="Gene3D" id="2.30.42.10">
    <property type="match status" value="1"/>
</dbReference>
<dbReference type="PROSITE" id="PS50106">
    <property type="entry name" value="PDZ"/>
    <property type="match status" value="1"/>
</dbReference>
<evidence type="ECO:0000313" key="5">
    <source>
        <dbReference type="EMBL" id="OCL27331.1"/>
    </source>
</evidence>
<dbReference type="SUPFAM" id="SSF50494">
    <property type="entry name" value="Trypsin-like serine proteases"/>
    <property type="match status" value="1"/>
</dbReference>
<keyword evidence="2 5" id="KW-0645">Protease</keyword>
<feature type="domain" description="PDZ" evidence="4">
    <location>
        <begin position="263"/>
        <end position="354"/>
    </location>
</feature>
<keyword evidence="3" id="KW-0378">Hydrolase</keyword>
<dbReference type="InterPro" id="IPR043504">
    <property type="entry name" value="Peptidase_S1_PA_chymotrypsin"/>
</dbReference>
<evidence type="ECO:0000259" key="4">
    <source>
        <dbReference type="PROSITE" id="PS50106"/>
    </source>
</evidence>
<comment type="similarity">
    <text evidence="1">Belongs to the peptidase S1C family.</text>
</comment>
<dbReference type="Pfam" id="PF13365">
    <property type="entry name" value="Trypsin_2"/>
    <property type="match status" value="1"/>
</dbReference>
<dbReference type="SMART" id="SM00228">
    <property type="entry name" value="PDZ"/>
    <property type="match status" value="1"/>
</dbReference>
<name>A0A1C0AAM5_9FIRM</name>
<evidence type="ECO:0000256" key="1">
    <source>
        <dbReference type="ARBA" id="ARBA00010541"/>
    </source>
</evidence>
<organism evidence="5 6">
    <name type="scientific">Orenia metallireducens</name>
    <dbReference type="NCBI Taxonomy" id="1413210"/>
    <lineage>
        <taxon>Bacteria</taxon>
        <taxon>Bacillati</taxon>
        <taxon>Bacillota</taxon>
        <taxon>Clostridia</taxon>
        <taxon>Halanaerobiales</taxon>
        <taxon>Halobacteroidaceae</taxon>
        <taxon>Orenia</taxon>
    </lineage>
</organism>
<dbReference type="InterPro" id="IPR036034">
    <property type="entry name" value="PDZ_sf"/>
</dbReference>
<evidence type="ECO:0000313" key="6">
    <source>
        <dbReference type="Proteomes" id="UP000093514"/>
    </source>
</evidence>
<comment type="caution">
    <text evidence="5">The sequence shown here is derived from an EMBL/GenBank/DDBJ whole genome shotgun (WGS) entry which is preliminary data.</text>
</comment>
<dbReference type="OrthoDB" id="9758917at2"/>
<protein>
    <submittedName>
        <fullName evidence="5">Serine protease</fullName>
    </submittedName>
</protein>
<evidence type="ECO:0000256" key="3">
    <source>
        <dbReference type="ARBA" id="ARBA00022801"/>
    </source>
</evidence>
<dbReference type="InterPro" id="IPR001478">
    <property type="entry name" value="PDZ"/>
</dbReference>
<gene>
    <name evidence="5" type="ORF">U472_07675</name>
</gene>
<dbReference type="PANTHER" id="PTHR43343">
    <property type="entry name" value="PEPTIDASE S12"/>
    <property type="match status" value="1"/>
</dbReference>
<dbReference type="PRINTS" id="PR00834">
    <property type="entry name" value="PROTEASES2C"/>
</dbReference>
<dbReference type="Pfam" id="PF13180">
    <property type="entry name" value="PDZ_2"/>
    <property type="match status" value="1"/>
</dbReference>
<reference evidence="6" key="1">
    <citation type="submission" date="2016-07" db="EMBL/GenBank/DDBJ databases">
        <authorList>
            <person name="Florea S."/>
            <person name="Webb J.S."/>
            <person name="Jaromczyk J."/>
            <person name="Schardl C.L."/>
        </authorList>
    </citation>
    <scope>NUCLEOTIDE SEQUENCE [LARGE SCALE GENOMIC DNA]</scope>
    <source>
        <strain evidence="6">Z6</strain>
    </source>
</reference>
<dbReference type="EMBL" id="LWDV01000008">
    <property type="protein sequence ID" value="OCL27331.1"/>
    <property type="molecule type" value="Genomic_DNA"/>
</dbReference>
<dbReference type="Gene3D" id="2.40.10.10">
    <property type="entry name" value="Trypsin-like serine proteases"/>
    <property type="match status" value="2"/>
</dbReference>
<keyword evidence="6" id="KW-1185">Reference proteome</keyword>
<evidence type="ECO:0000256" key="2">
    <source>
        <dbReference type="ARBA" id="ARBA00022670"/>
    </source>
</evidence>
<sequence length="371" mass="40075">MKKIKKSIVLYTSLLLIGILIGNIVLNNSTANAFWNDSKQEDNSQKAVINKIVVPQEEAVKRAVKQVGPAVVSIVTRDVEIVRDFFYNPVPQEKEGLGSGVIIDKEGYILTNNHVIDGADKIKVLLSDGRKFTAELVGSDPRNDLAVIKIEGKDLPVAQLGDSDELVAGQLTIAIGSPYGIEFSNTVTTGVVSALGREIRAGKHGILENLIQTDASINPGNSGGPLLDSQGKVIGINTAIIGDAQGIGFAIPINQAKEIIGDLIKYGKVKRPWLGIYGTKLTEEIINYYSLPVEHGVLVARVIMDSPADKAGLSHNDIIVEADHQKVRDMNDLKEIINKKGIGAKLKLLIMDNDKNLKPITVTLEELKIGE</sequence>
<dbReference type="GO" id="GO:0004252">
    <property type="term" value="F:serine-type endopeptidase activity"/>
    <property type="evidence" value="ECO:0007669"/>
    <property type="project" value="InterPro"/>
</dbReference>